<sequence length="270" mass="31637">MVKYKIGEVSHLLGIPIDTIRYYETKEIVNPDKNKESGYRYYDAWDINYLLDCKYWRSFDFSLSDVRGIINECSYEDICEKLLEQEAKLTKVAAHYQKLVKRTADYRLQLQRIKKFLWQCGLENSPDIVCCNLRANYIFDKSLEVKKLTKKYLELFPFTRPYLEIPQHAIINRLTSNEHVWGFFLTAGDAREFGIKIEPPVKYIPAKRSVYTIIAAGSKGTFTLKMLNHVNDYMDQHGYELDGDAIGSILARVHKGGEYVRYMEIWVPIK</sequence>
<proteinExistence type="predicted"/>
<dbReference type="Gene3D" id="1.10.1660.10">
    <property type="match status" value="1"/>
</dbReference>
<protein>
    <recommendedName>
        <fullName evidence="5">HTH merR-type domain-containing protein</fullName>
    </recommendedName>
</protein>
<dbReference type="Pfam" id="PF13411">
    <property type="entry name" value="MerR_1"/>
    <property type="match status" value="1"/>
</dbReference>
<evidence type="ECO:0000256" key="1">
    <source>
        <dbReference type="ARBA" id="ARBA00022491"/>
    </source>
</evidence>
<dbReference type="PROSITE" id="PS50937">
    <property type="entry name" value="HTH_MERR_2"/>
    <property type="match status" value="1"/>
</dbReference>
<dbReference type="PANTHER" id="PTHR30204">
    <property type="entry name" value="REDOX-CYCLING DRUG-SENSING TRANSCRIPTIONAL ACTIVATOR SOXR"/>
    <property type="match status" value="1"/>
</dbReference>
<dbReference type="EMBL" id="CP155573">
    <property type="protein sequence ID" value="XFO68957.1"/>
    <property type="molecule type" value="Genomic_DNA"/>
</dbReference>
<keyword evidence="7" id="KW-1185">Reference proteome</keyword>
<keyword evidence="1" id="KW-0678">Repressor</keyword>
<feature type="domain" description="HTH merR-type" evidence="5">
    <location>
        <begin position="3"/>
        <end position="72"/>
    </location>
</feature>
<organism evidence="6 7">
    <name type="scientific">Sporomusa silvacetica DSM 10669</name>
    <dbReference type="NCBI Taxonomy" id="1123289"/>
    <lineage>
        <taxon>Bacteria</taxon>
        <taxon>Bacillati</taxon>
        <taxon>Bacillota</taxon>
        <taxon>Negativicutes</taxon>
        <taxon>Selenomonadales</taxon>
        <taxon>Sporomusaceae</taxon>
        <taxon>Sporomusa</taxon>
    </lineage>
</organism>
<keyword evidence="3" id="KW-0238">DNA-binding</keyword>
<reference evidence="6" key="1">
    <citation type="submission" date="2024-05" db="EMBL/GenBank/DDBJ databases">
        <title>Isolation and characterization of Sporomusa carbonis sp. nov., a carboxydotrophic hydrogenogen in the genus of Sporomusa isolated from a charcoal burning pile.</title>
        <authorList>
            <person name="Boeer T."/>
            <person name="Rosenbaum F."/>
            <person name="Eysell L."/>
            <person name="Mueller V."/>
            <person name="Daniel R."/>
            <person name="Poehlein A."/>
        </authorList>
    </citation>
    <scope>NUCLEOTIDE SEQUENCE [LARGE SCALE GENOMIC DNA]</scope>
    <source>
        <strain evidence="6">DSM 10669</strain>
    </source>
</reference>
<dbReference type="SUPFAM" id="SSF46955">
    <property type="entry name" value="Putative DNA-binding domain"/>
    <property type="match status" value="1"/>
</dbReference>
<dbReference type="CDD" id="cd00592">
    <property type="entry name" value="HTH_MerR-like"/>
    <property type="match status" value="1"/>
</dbReference>
<evidence type="ECO:0000256" key="4">
    <source>
        <dbReference type="ARBA" id="ARBA00023163"/>
    </source>
</evidence>
<dbReference type="SMART" id="SM00422">
    <property type="entry name" value="HTH_MERR"/>
    <property type="match status" value="1"/>
</dbReference>
<dbReference type="InterPro" id="IPR047057">
    <property type="entry name" value="MerR_fam"/>
</dbReference>
<evidence type="ECO:0000256" key="3">
    <source>
        <dbReference type="ARBA" id="ARBA00023125"/>
    </source>
</evidence>
<name>A0ABZ3ITF6_9FIRM</name>
<dbReference type="PANTHER" id="PTHR30204:SF69">
    <property type="entry name" value="MERR-FAMILY TRANSCRIPTIONAL REGULATOR"/>
    <property type="match status" value="1"/>
</dbReference>
<evidence type="ECO:0000259" key="5">
    <source>
        <dbReference type="PROSITE" id="PS50937"/>
    </source>
</evidence>
<dbReference type="RefSeq" id="WP_169717922.1">
    <property type="nucleotide sequence ID" value="NZ_CP155573.1"/>
</dbReference>
<dbReference type="InterPro" id="IPR009061">
    <property type="entry name" value="DNA-bd_dom_put_sf"/>
</dbReference>
<keyword evidence="2" id="KW-0805">Transcription regulation</keyword>
<dbReference type="InterPro" id="IPR000551">
    <property type="entry name" value="MerR-type_HTH_dom"/>
</dbReference>
<keyword evidence="4" id="KW-0804">Transcription</keyword>
<gene>
    <name evidence="6" type="ORF">SPSIL_051850</name>
</gene>
<accession>A0ABZ3ITF6</accession>
<evidence type="ECO:0000313" key="7">
    <source>
        <dbReference type="Proteomes" id="UP000216752"/>
    </source>
</evidence>
<evidence type="ECO:0000256" key="2">
    <source>
        <dbReference type="ARBA" id="ARBA00023015"/>
    </source>
</evidence>
<evidence type="ECO:0000313" key="6">
    <source>
        <dbReference type="EMBL" id="XFO68957.1"/>
    </source>
</evidence>
<dbReference type="Proteomes" id="UP000216752">
    <property type="component" value="Chromosome"/>
</dbReference>